<dbReference type="PROSITE" id="PS50075">
    <property type="entry name" value="CARRIER"/>
    <property type="match status" value="1"/>
</dbReference>
<dbReference type="InterPro" id="IPR009081">
    <property type="entry name" value="PP-bd_ACP"/>
</dbReference>
<sequence>MKNKIISYIKSKLATEVVEEIDINEDLLGSGLVDSLGMVQLVLFIENEANIKVAPEDMTIENFMTVNHILKYIARK</sequence>
<feature type="domain" description="Carrier" evidence="1">
    <location>
        <begin position="1"/>
        <end position="76"/>
    </location>
</feature>
<name>A0ABS5WJZ3_9FLAO</name>
<dbReference type="RefSeq" id="WP_214613151.1">
    <property type="nucleotide sequence ID" value="NZ_JACATN010000006.1"/>
</dbReference>
<dbReference type="Gene3D" id="1.10.1200.10">
    <property type="entry name" value="ACP-like"/>
    <property type="match status" value="1"/>
</dbReference>
<dbReference type="SUPFAM" id="SSF47336">
    <property type="entry name" value="ACP-like"/>
    <property type="match status" value="1"/>
</dbReference>
<proteinExistence type="predicted"/>
<dbReference type="Proteomes" id="UP000740413">
    <property type="component" value="Unassembled WGS sequence"/>
</dbReference>
<reference evidence="2 3" key="1">
    <citation type="submission" date="2020-06" db="EMBL/GenBank/DDBJ databases">
        <authorList>
            <person name="Isaeva M.P."/>
            <person name="Chernysheva N.Y."/>
        </authorList>
    </citation>
    <scope>NUCLEOTIDE SEQUENCE [LARGE SCALE GENOMIC DNA]</scope>
    <source>
        <strain evidence="2 3">KMM 6746</strain>
    </source>
</reference>
<keyword evidence="3" id="KW-1185">Reference proteome</keyword>
<gene>
    <name evidence="2" type="ORF">HW347_18055</name>
</gene>
<evidence type="ECO:0000259" key="1">
    <source>
        <dbReference type="PROSITE" id="PS50075"/>
    </source>
</evidence>
<dbReference type="Pfam" id="PF00550">
    <property type="entry name" value="PP-binding"/>
    <property type="match status" value="1"/>
</dbReference>
<reference evidence="3" key="2">
    <citation type="submission" date="2023-07" db="EMBL/GenBank/DDBJ databases">
        <title>Zobellia barbeyronii sp. nov., a new marine flavobacterium, isolated from green and red algae.</title>
        <authorList>
            <person name="Nedashkovskaya O.I."/>
            <person name="Otstavnykh N."/>
            <person name="Zhukova N."/>
            <person name="Guzev K."/>
            <person name="Chausova V."/>
            <person name="Tekutyeva L."/>
            <person name="Mikhailov V."/>
            <person name="Isaeva M."/>
        </authorList>
    </citation>
    <scope>NUCLEOTIDE SEQUENCE [LARGE SCALE GENOMIC DNA]</scope>
    <source>
        <strain evidence="3">KMM 6746</strain>
    </source>
</reference>
<protein>
    <submittedName>
        <fullName evidence="2">Acyl carrier protein</fullName>
    </submittedName>
</protein>
<accession>A0ABS5WJZ3</accession>
<evidence type="ECO:0000313" key="2">
    <source>
        <dbReference type="EMBL" id="MBT2163180.1"/>
    </source>
</evidence>
<evidence type="ECO:0000313" key="3">
    <source>
        <dbReference type="Proteomes" id="UP000740413"/>
    </source>
</evidence>
<dbReference type="InterPro" id="IPR036736">
    <property type="entry name" value="ACP-like_sf"/>
</dbReference>
<comment type="caution">
    <text evidence="2">The sequence shown here is derived from an EMBL/GenBank/DDBJ whole genome shotgun (WGS) entry which is preliminary data.</text>
</comment>
<dbReference type="EMBL" id="JACATN010000006">
    <property type="protein sequence ID" value="MBT2163180.1"/>
    <property type="molecule type" value="Genomic_DNA"/>
</dbReference>
<organism evidence="2 3">
    <name type="scientific">Zobellia barbeyronii</name>
    <dbReference type="NCBI Taxonomy" id="2748009"/>
    <lineage>
        <taxon>Bacteria</taxon>
        <taxon>Pseudomonadati</taxon>
        <taxon>Bacteroidota</taxon>
        <taxon>Flavobacteriia</taxon>
        <taxon>Flavobacteriales</taxon>
        <taxon>Flavobacteriaceae</taxon>
        <taxon>Zobellia</taxon>
    </lineage>
</organism>